<sequence>MYSKLVPLNIPSGWAIIHNAFGDEDPLIRDGGIVNFHFYNEDLLLIKPITLEGTSSTVDQQGYTFKLGWFPHGNPHGCYRLTLWKGEAEGAVFQYESRERQTIRRVIERCFQLMMNGVHADQIETEIQADAKSLEKNHRIFSGTRKRIFDNKKFVEKKNRLTYSQVGFYWPVYYEVSNIICLEPKSNKVRDDMITSDNKKL</sequence>
<keyword evidence="1" id="KW-0670">Pyruvate</keyword>
<dbReference type="RefSeq" id="WP_023068645.1">
    <property type="nucleotide sequence ID" value="NZ_AUZM01000068.1"/>
</dbReference>
<evidence type="ECO:0000313" key="1">
    <source>
        <dbReference type="EMBL" id="ERT05089.1"/>
    </source>
</evidence>
<dbReference type="Proteomes" id="UP000017127">
    <property type="component" value="Unassembled WGS sequence"/>
</dbReference>
<organism evidence="1 2">
    <name type="scientific">Lyngbya aestuarii BL J</name>
    <dbReference type="NCBI Taxonomy" id="1348334"/>
    <lineage>
        <taxon>Bacteria</taxon>
        <taxon>Bacillati</taxon>
        <taxon>Cyanobacteriota</taxon>
        <taxon>Cyanophyceae</taxon>
        <taxon>Oscillatoriophycideae</taxon>
        <taxon>Oscillatoriales</taxon>
        <taxon>Microcoleaceae</taxon>
        <taxon>Lyngbya</taxon>
    </lineage>
</organism>
<dbReference type="OrthoDB" id="3532550at2"/>
<evidence type="ECO:0000313" key="2">
    <source>
        <dbReference type="Proteomes" id="UP000017127"/>
    </source>
</evidence>
<protein>
    <submittedName>
        <fullName evidence="1">Putative phosphoenolpyruvate carboxylase</fullName>
    </submittedName>
</protein>
<gene>
    <name evidence="1" type="ORF">M595_4957</name>
</gene>
<name>U7QB56_9CYAN</name>
<proteinExistence type="predicted"/>
<dbReference type="AlphaFoldDB" id="U7QB56"/>
<comment type="caution">
    <text evidence="1">The sequence shown here is derived from an EMBL/GenBank/DDBJ whole genome shotgun (WGS) entry which is preliminary data.</text>
</comment>
<accession>U7QB56</accession>
<keyword evidence="2" id="KW-1185">Reference proteome</keyword>
<dbReference type="EMBL" id="AUZM01000068">
    <property type="protein sequence ID" value="ERT05089.1"/>
    <property type="molecule type" value="Genomic_DNA"/>
</dbReference>
<reference evidence="1 2" key="1">
    <citation type="journal article" date="2013" name="Front. Microbiol.">
        <title>Comparative genomic analyses of the cyanobacterium, Lyngbya aestuarii BL J, a powerful hydrogen producer.</title>
        <authorList>
            <person name="Kothari A."/>
            <person name="Vaughn M."/>
            <person name="Garcia-Pichel F."/>
        </authorList>
    </citation>
    <scope>NUCLEOTIDE SEQUENCE [LARGE SCALE GENOMIC DNA]</scope>
    <source>
        <strain evidence="1 2">BL J</strain>
    </source>
</reference>